<dbReference type="OrthoDB" id="9794876at2"/>
<dbReference type="Gene3D" id="3.40.1350.10">
    <property type="match status" value="1"/>
</dbReference>
<dbReference type="PANTHER" id="PTHR34039:SF1">
    <property type="entry name" value="UPF0102 PROTEIN YRAN"/>
    <property type="match status" value="1"/>
</dbReference>
<dbReference type="PATRIC" id="fig|656366.3.peg.2005"/>
<dbReference type="HAMAP" id="MF_00048">
    <property type="entry name" value="UPF0102"/>
    <property type="match status" value="1"/>
</dbReference>
<protein>
    <recommendedName>
        <fullName evidence="2">UPF0102 protein AOC05_09240</fullName>
    </recommendedName>
</protein>
<comment type="similarity">
    <text evidence="1 2">Belongs to the UPF0102 family.</text>
</comment>
<dbReference type="InterPro" id="IPR003509">
    <property type="entry name" value="UPF0102_YraN-like"/>
</dbReference>
<gene>
    <name evidence="3" type="ORF">AOC05_09240</name>
</gene>
<dbReference type="Proteomes" id="UP000062833">
    <property type="component" value="Chromosome"/>
</dbReference>
<evidence type="ECO:0000256" key="2">
    <source>
        <dbReference type="HAMAP-Rule" id="MF_00048"/>
    </source>
</evidence>
<dbReference type="PANTHER" id="PTHR34039">
    <property type="entry name" value="UPF0102 PROTEIN YRAN"/>
    <property type="match status" value="1"/>
</dbReference>
<name>A0A0M3UG46_9MICC</name>
<evidence type="ECO:0000313" key="4">
    <source>
        <dbReference type="Proteomes" id="UP000062833"/>
    </source>
</evidence>
<dbReference type="Pfam" id="PF02021">
    <property type="entry name" value="UPF0102"/>
    <property type="match status" value="1"/>
</dbReference>
<dbReference type="NCBIfam" id="NF009150">
    <property type="entry name" value="PRK12497.1-3"/>
    <property type="match status" value="1"/>
</dbReference>
<keyword evidence="4" id="KW-1185">Reference proteome</keyword>
<dbReference type="InterPro" id="IPR011856">
    <property type="entry name" value="tRNA_endonuc-like_dom_sf"/>
</dbReference>
<organism evidence="3 4">
    <name type="scientific">Arthrobacter alpinus</name>
    <dbReference type="NCBI Taxonomy" id="656366"/>
    <lineage>
        <taxon>Bacteria</taxon>
        <taxon>Bacillati</taxon>
        <taxon>Actinomycetota</taxon>
        <taxon>Actinomycetes</taxon>
        <taxon>Micrococcales</taxon>
        <taxon>Micrococcaceae</taxon>
        <taxon>Arthrobacter</taxon>
    </lineage>
</organism>
<dbReference type="CDD" id="cd20736">
    <property type="entry name" value="PoNe_Nuclease"/>
    <property type="match status" value="1"/>
</dbReference>
<dbReference type="KEGG" id="aaq:AOC05_09240"/>
<sequence length="118" mass="12978">MKAKDALGQSGERVAADYLEDHGMRVIDSNWRCSAGEIDLVAFDGAALVIVEVKTRRSRRYGDPLEAVTAAKLQRLRTLAVLWAREHRHVMGVLRIDAVGIVMDGRSAPSIDHLKGVT</sequence>
<dbReference type="EMBL" id="CP012677">
    <property type="protein sequence ID" value="ALE92455.1"/>
    <property type="molecule type" value="Genomic_DNA"/>
</dbReference>
<reference evidence="4" key="1">
    <citation type="submission" date="2015-09" db="EMBL/GenBank/DDBJ databases">
        <title>Complete genome of Arthrobacter alpinus strain R3.8.</title>
        <authorList>
            <person name="See-Too W.S."/>
            <person name="Chan K.G."/>
        </authorList>
    </citation>
    <scope>NUCLEOTIDE SEQUENCE [LARGE SCALE GENOMIC DNA]</scope>
    <source>
        <strain evidence="4">R3.8</strain>
    </source>
</reference>
<evidence type="ECO:0000313" key="3">
    <source>
        <dbReference type="EMBL" id="ALE92455.1"/>
    </source>
</evidence>
<evidence type="ECO:0000256" key="1">
    <source>
        <dbReference type="ARBA" id="ARBA00006738"/>
    </source>
</evidence>
<dbReference type="InterPro" id="IPR011335">
    <property type="entry name" value="Restrct_endonuc-II-like"/>
</dbReference>
<dbReference type="NCBIfam" id="NF009154">
    <property type="entry name" value="PRK12497.3-3"/>
    <property type="match status" value="1"/>
</dbReference>
<accession>A0A0M3UG46</accession>
<dbReference type="GO" id="GO:0003676">
    <property type="term" value="F:nucleic acid binding"/>
    <property type="evidence" value="ECO:0007669"/>
    <property type="project" value="InterPro"/>
</dbReference>
<dbReference type="NCBIfam" id="TIGR00252">
    <property type="entry name" value="YraN family protein"/>
    <property type="match status" value="1"/>
</dbReference>
<dbReference type="AlphaFoldDB" id="A0A0M3UG46"/>
<dbReference type="RefSeq" id="WP_062006980.1">
    <property type="nucleotide sequence ID" value="NZ_CP012677.1"/>
</dbReference>
<dbReference type="SUPFAM" id="SSF52980">
    <property type="entry name" value="Restriction endonuclease-like"/>
    <property type="match status" value="1"/>
</dbReference>
<proteinExistence type="inferred from homology"/>